<feature type="short sequence motif" description="Q motif" evidence="6">
    <location>
        <begin position="2"/>
        <end position="30"/>
    </location>
</feature>
<evidence type="ECO:0000259" key="10">
    <source>
        <dbReference type="PROSITE" id="PS51194"/>
    </source>
</evidence>
<dbReference type="SMART" id="SM00490">
    <property type="entry name" value="HELICc"/>
    <property type="match status" value="1"/>
</dbReference>
<dbReference type="GO" id="GO:0003676">
    <property type="term" value="F:nucleic acid binding"/>
    <property type="evidence" value="ECO:0007669"/>
    <property type="project" value="InterPro"/>
</dbReference>
<evidence type="ECO:0000256" key="6">
    <source>
        <dbReference type="PROSITE-ProRule" id="PRU00552"/>
    </source>
</evidence>
<dbReference type="PROSITE" id="PS51192">
    <property type="entry name" value="HELICASE_ATP_BIND_1"/>
    <property type="match status" value="1"/>
</dbReference>
<accession>A0A4S8RPN9</accession>
<dbReference type="PANTHER" id="PTHR47959:SF13">
    <property type="entry name" value="ATP-DEPENDENT RNA HELICASE RHLE"/>
    <property type="match status" value="1"/>
</dbReference>
<dbReference type="GO" id="GO:0005829">
    <property type="term" value="C:cytosol"/>
    <property type="evidence" value="ECO:0007669"/>
    <property type="project" value="TreeGrafter"/>
</dbReference>
<dbReference type="CDD" id="cd12252">
    <property type="entry name" value="RRM_DbpA"/>
    <property type="match status" value="1"/>
</dbReference>
<feature type="region of interest" description="Disordered" evidence="8">
    <location>
        <begin position="535"/>
        <end position="588"/>
    </location>
</feature>
<dbReference type="InterPro" id="IPR000629">
    <property type="entry name" value="RNA-helicase_DEAD-box_CS"/>
</dbReference>
<name>A0A4S8RPN9_9FLAO</name>
<feature type="domain" description="Helicase C-terminal" evidence="10">
    <location>
        <begin position="216"/>
        <end position="382"/>
    </location>
</feature>
<feature type="domain" description="Helicase ATP-binding" evidence="9">
    <location>
        <begin position="34"/>
        <end position="205"/>
    </location>
</feature>
<evidence type="ECO:0000259" key="9">
    <source>
        <dbReference type="PROSITE" id="PS51192"/>
    </source>
</evidence>
<evidence type="ECO:0000313" key="12">
    <source>
        <dbReference type="EMBL" id="THV59681.1"/>
    </source>
</evidence>
<dbReference type="InterPro" id="IPR014014">
    <property type="entry name" value="RNA_helicase_DEAD_Q_motif"/>
</dbReference>
<comment type="similarity">
    <text evidence="5 7">Belongs to the DEAD box helicase family.</text>
</comment>
<feature type="region of interest" description="Disordered" evidence="8">
    <location>
        <begin position="438"/>
        <end position="457"/>
    </location>
</feature>
<keyword evidence="13" id="KW-1185">Reference proteome</keyword>
<dbReference type="CDD" id="cd00268">
    <property type="entry name" value="DEADc"/>
    <property type="match status" value="1"/>
</dbReference>
<protein>
    <submittedName>
        <fullName evidence="12">DEAD/DEAH box helicase</fullName>
    </submittedName>
</protein>
<dbReference type="InterPro" id="IPR027417">
    <property type="entry name" value="P-loop_NTPase"/>
</dbReference>
<dbReference type="AlphaFoldDB" id="A0A4S8RPN9"/>
<keyword evidence="1 7" id="KW-0547">Nucleotide-binding</keyword>
<evidence type="ECO:0000256" key="2">
    <source>
        <dbReference type="ARBA" id="ARBA00022801"/>
    </source>
</evidence>
<dbReference type="Gene3D" id="3.40.50.300">
    <property type="entry name" value="P-loop containing nucleotide triphosphate hydrolases"/>
    <property type="match status" value="2"/>
</dbReference>
<organism evidence="12 13">
    <name type="scientific">Flagellimonas alvinocaridis</name>
    <dbReference type="NCBI Taxonomy" id="2530200"/>
    <lineage>
        <taxon>Bacteria</taxon>
        <taxon>Pseudomonadati</taxon>
        <taxon>Bacteroidota</taxon>
        <taxon>Flavobacteriia</taxon>
        <taxon>Flavobacteriales</taxon>
        <taxon>Flavobacteriaceae</taxon>
        <taxon>Flagellimonas</taxon>
    </lineage>
</organism>
<dbReference type="PANTHER" id="PTHR47959">
    <property type="entry name" value="ATP-DEPENDENT RNA HELICASE RHLE-RELATED"/>
    <property type="match status" value="1"/>
</dbReference>
<dbReference type="Pfam" id="PF00271">
    <property type="entry name" value="Helicase_C"/>
    <property type="match status" value="1"/>
</dbReference>
<dbReference type="PROSITE" id="PS51194">
    <property type="entry name" value="HELICASE_CTER"/>
    <property type="match status" value="1"/>
</dbReference>
<dbReference type="GO" id="GO:0016787">
    <property type="term" value="F:hydrolase activity"/>
    <property type="evidence" value="ECO:0007669"/>
    <property type="project" value="UniProtKB-KW"/>
</dbReference>
<feature type="compositionally biased region" description="Basic and acidic residues" evidence="8">
    <location>
        <begin position="438"/>
        <end position="453"/>
    </location>
</feature>
<dbReference type="GO" id="GO:0005524">
    <property type="term" value="F:ATP binding"/>
    <property type="evidence" value="ECO:0007669"/>
    <property type="project" value="UniProtKB-KW"/>
</dbReference>
<evidence type="ECO:0000256" key="4">
    <source>
        <dbReference type="ARBA" id="ARBA00022840"/>
    </source>
</evidence>
<dbReference type="InterPro" id="IPR011545">
    <property type="entry name" value="DEAD/DEAH_box_helicase_dom"/>
</dbReference>
<feature type="compositionally biased region" description="Basic residues" evidence="8">
    <location>
        <begin position="547"/>
        <end position="562"/>
    </location>
</feature>
<dbReference type="Pfam" id="PF00270">
    <property type="entry name" value="DEAD"/>
    <property type="match status" value="1"/>
</dbReference>
<dbReference type="CDD" id="cd18787">
    <property type="entry name" value="SF2_C_DEAD"/>
    <property type="match status" value="1"/>
</dbReference>
<dbReference type="EMBL" id="SNTZ01000003">
    <property type="protein sequence ID" value="THV59681.1"/>
    <property type="molecule type" value="Genomic_DNA"/>
</dbReference>
<dbReference type="Pfam" id="PF03880">
    <property type="entry name" value="DbpA"/>
    <property type="match status" value="1"/>
</dbReference>
<keyword evidence="2 7" id="KW-0378">Hydrolase</keyword>
<keyword evidence="3 7" id="KW-0347">Helicase</keyword>
<evidence type="ECO:0000313" key="13">
    <source>
        <dbReference type="Proteomes" id="UP000310406"/>
    </source>
</evidence>
<evidence type="ECO:0000256" key="7">
    <source>
        <dbReference type="RuleBase" id="RU000492"/>
    </source>
</evidence>
<dbReference type="RefSeq" id="WP_136566200.1">
    <property type="nucleotide sequence ID" value="NZ_JBNZAV010000002.1"/>
</dbReference>
<proteinExistence type="inferred from homology"/>
<dbReference type="InterPro" id="IPR050079">
    <property type="entry name" value="DEAD_box_RNA_helicase"/>
</dbReference>
<sequence length="588" mass="65474">MTKFEALGLDQPLLDAISDLGFETPSEVQEKSIPILLEQDTDLVALAQTGTGKTAAFGFPMIQKIHAESRTTQGLILSPTRELCLQITNELKLYSKYIKGLNTVAIYGGASITEQAKQIKRGAQIVVATPGRMKDMIGRGMVDISKIDYCVLDEADEMLNMGFYEDIKDILSNTPQEKLTWLFSATMPKEVASIAKKFMHQPVEITVGTKNAGASTVQHEYYVVGGRDRYAALKRLADANPGIFSVVFCRTKRDTQRVAEKLIEDGYNAGALHGDLSQNQRDLVMNAFRKKQVQMLVATDVAARGIDVDDVTHVINYQLPDEIETYTHRSGRTGRAGKSGISMVIVTRSELRKIKSIENKIKQEFLKKNIPDGIEICEIQLYHLANKIKDTKVNKEIDSYLPAINDVLEGIDREELIKKIVSVEFTQFYNYYSKTKDLNTSESGRDRDDKGTSKGEIPSEGSVRYFINVGERDGYDWMSLKDFLRDTLNLEKEDIFNVDTKDSFSFFNSDAHLAELIIQTFSEFKLEGRFINVEISTKPGGGGGKGGGKKRGHRKGGHRKGGSNKPSFKGGKKGGYAKKGGKKRSGFY</sequence>
<comment type="caution">
    <text evidence="12">The sequence shown here is derived from an EMBL/GenBank/DDBJ whole genome shotgun (WGS) entry which is preliminary data.</text>
</comment>
<dbReference type="SMART" id="SM00487">
    <property type="entry name" value="DEXDc"/>
    <property type="match status" value="1"/>
</dbReference>
<evidence type="ECO:0000256" key="8">
    <source>
        <dbReference type="SAM" id="MobiDB-lite"/>
    </source>
</evidence>
<dbReference type="Gene3D" id="3.30.70.330">
    <property type="match status" value="1"/>
</dbReference>
<keyword evidence="4 7" id="KW-0067">ATP-binding</keyword>
<feature type="domain" description="DEAD-box RNA helicase Q" evidence="11">
    <location>
        <begin position="2"/>
        <end position="30"/>
    </location>
</feature>
<dbReference type="SUPFAM" id="SSF52540">
    <property type="entry name" value="P-loop containing nucleoside triphosphate hydrolases"/>
    <property type="match status" value="1"/>
</dbReference>
<feature type="compositionally biased region" description="Basic residues" evidence="8">
    <location>
        <begin position="570"/>
        <end position="588"/>
    </location>
</feature>
<gene>
    <name evidence="12" type="ORF">EZV76_08940</name>
</gene>
<dbReference type="PROSITE" id="PS00039">
    <property type="entry name" value="DEAD_ATP_HELICASE"/>
    <property type="match status" value="1"/>
</dbReference>
<dbReference type="InterPro" id="IPR005580">
    <property type="entry name" value="DbpA/CsdA_RNA-bd_dom"/>
</dbReference>
<evidence type="ECO:0000256" key="5">
    <source>
        <dbReference type="ARBA" id="ARBA00038437"/>
    </source>
</evidence>
<dbReference type="PROSITE" id="PS51195">
    <property type="entry name" value="Q_MOTIF"/>
    <property type="match status" value="1"/>
</dbReference>
<dbReference type="Proteomes" id="UP000310406">
    <property type="component" value="Unassembled WGS sequence"/>
</dbReference>
<dbReference type="GO" id="GO:0003724">
    <property type="term" value="F:RNA helicase activity"/>
    <property type="evidence" value="ECO:0007669"/>
    <property type="project" value="InterPro"/>
</dbReference>
<dbReference type="InterPro" id="IPR044742">
    <property type="entry name" value="DEAD/DEAH_RhlB"/>
</dbReference>
<evidence type="ECO:0000259" key="11">
    <source>
        <dbReference type="PROSITE" id="PS51195"/>
    </source>
</evidence>
<evidence type="ECO:0000256" key="1">
    <source>
        <dbReference type="ARBA" id="ARBA00022741"/>
    </source>
</evidence>
<dbReference type="InterPro" id="IPR001650">
    <property type="entry name" value="Helicase_C-like"/>
</dbReference>
<evidence type="ECO:0000256" key="3">
    <source>
        <dbReference type="ARBA" id="ARBA00022806"/>
    </source>
</evidence>
<dbReference type="InterPro" id="IPR012677">
    <property type="entry name" value="Nucleotide-bd_a/b_plait_sf"/>
</dbReference>
<dbReference type="InterPro" id="IPR014001">
    <property type="entry name" value="Helicase_ATP-bd"/>
</dbReference>
<reference evidence="12 13" key="1">
    <citation type="submission" date="2019-03" db="EMBL/GenBank/DDBJ databases">
        <title>Muricauda SCR12 sp.nov, a marine bacterium isolated from Pacific Ocean:the Okinawa trough.</title>
        <authorList>
            <person name="Liu L."/>
        </authorList>
    </citation>
    <scope>NUCLEOTIDE SEQUENCE [LARGE SCALE GENOMIC DNA]</scope>
    <source>
        <strain evidence="12 13">SCR12</strain>
    </source>
</reference>
<dbReference type="OrthoDB" id="9785240at2"/>